<comment type="similarity">
    <text evidence="1">Belongs to the methyltransferase superfamily. LaeA methyltransferase family.</text>
</comment>
<dbReference type="PANTHER" id="PTHR43591:SF10">
    <property type="entry name" value="ABC TRANSMEMBRANE TYPE-1 DOMAIN-CONTAINING PROTEIN-RELATED"/>
    <property type="match status" value="1"/>
</dbReference>
<protein>
    <submittedName>
        <fullName evidence="4">Methyltransferase type 11</fullName>
    </submittedName>
</protein>
<dbReference type="OrthoDB" id="2013972at2759"/>
<proteinExistence type="inferred from homology"/>
<dbReference type="SUPFAM" id="SSF53335">
    <property type="entry name" value="S-adenosyl-L-methionine-dependent methyltransferases"/>
    <property type="match status" value="1"/>
</dbReference>
<reference evidence="4 5" key="1">
    <citation type="journal article" date="2011" name="Proc. Natl. Acad. Sci. U.S.A.">
        <title>Genome and transcriptome analyses of the mountain pine beetle-fungal symbiont Grosmannia clavigera, a lodgepole pine pathogen.</title>
        <authorList>
            <person name="DiGuistini S."/>
            <person name="Wang Y."/>
            <person name="Liao N.Y."/>
            <person name="Taylor G."/>
            <person name="Tanguay P."/>
            <person name="Feau N."/>
            <person name="Henrissat B."/>
            <person name="Chan S.K."/>
            <person name="Hesse-Orce U."/>
            <person name="Alamouti S.M."/>
            <person name="Tsui C.K.M."/>
            <person name="Docking R.T."/>
            <person name="Levasseur A."/>
            <person name="Haridas S."/>
            <person name="Robertson G."/>
            <person name="Birol I."/>
            <person name="Holt R.A."/>
            <person name="Marra M.A."/>
            <person name="Hamelin R.C."/>
            <person name="Hirst M."/>
            <person name="Jones S.J.M."/>
            <person name="Bohlmann J."/>
            <person name="Breuil C."/>
        </authorList>
    </citation>
    <scope>NUCLEOTIDE SEQUENCE [LARGE SCALE GENOMIC DNA]</scope>
    <source>
        <strain evidence="5">kw1407 / UAMH 11150</strain>
    </source>
</reference>
<dbReference type="RefSeq" id="XP_014173324.1">
    <property type="nucleotide sequence ID" value="XM_014317849.1"/>
</dbReference>
<dbReference type="PANTHER" id="PTHR43591">
    <property type="entry name" value="METHYLTRANSFERASE"/>
    <property type="match status" value="1"/>
</dbReference>
<feature type="domain" description="Methyltransferase" evidence="3">
    <location>
        <begin position="136"/>
        <end position="224"/>
    </location>
</feature>
<evidence type="ECO:0000256" key="1">
    <source>
        <dbReference type="ARBA" id="ARBA00038158"/>
    </source>
</evidence>
<evidence type="ECO:0000256" key="2">
    <source>
        <dbReference type="SAM" id="MobiDB-lite"/>
    </source>
</evidence>
<keyword evidence="4" id="KW-0489">Methyltransferase</keyword>
<dbReference type="CDD" id="cd02440">
    <property type="entry name" value="AdoMet_MTases"/>
    <property type="match status" value="1"/>
</dbReference>
<name>F0XEF4_GROCL</name>
<sequence>MAKTTNPEIPSPAPVPAASPTPNAPTTLAAPISPTEEEITLQPGRHWIDRPLNEDDGDSAQGDDAATSTASLASSILRYRTINGRTYHSDSITTNKYWGANDANQNNSLDIMHHGFLVTLDGKLNLAPLSGPIGKIVDLGTGTGSWAIDFADLHPECTVIGTDVSPIQPAWVPPNVYFEIDDFTQPWTFDSESIDYVHERWLVGCVPDWVAFYKEAYRVLKPGGWIESFACDGLLESDDNTMTKDCATSQWSYIFAEGSRKLGSTASYTIVRDELQRKYLKEAGFVNIEERLIKMPICEWSDDPKWKEVGLFIRAALETDVEGMVSYLASVLGWTQEEIIVYCAHVRREVRSLKIHGYYRCNVAWAQKPFSV</sequence>
<dbReference type="InterPro" id="IPR041698">
    <property type="entry name" value="Methyltransf_25"/>
</dbReference>
<evidence type="ECO:0000259" key="3">
    <source>
        <dbReference type="Pfam" id="PF13649"/>
    </source>
</evidence>
<keyword evidence="4" id="KW-0808">Transferase</keyword>
<dbReference type="eggNOG" id="ENOG502QSKG">
    <property type="taxonomic scope" value="Eukaryota"/>
</dbReference>
<dbReference type="GO" id="GO:0008168">
    <property type="term" value="F:methyltransferase activity"/>
    <property type="evidence" value="ECO:0007669"/>
    <property type="project" value="UniProtKB-KW"/>
</dbReference>
<organism evidence="5">
    <name type="scientific">Grosmannia clavigera (strain kw1407 / UAMH 11150)</name>
    <name type="common">Blue stain fungus</name>
    <name type="synonym">Graphiocladiella clavigera</name>
    <dbReference type="NCBI Taxonomy" id="655863"/>
    <lineage>
        <taxon>Eukaryota</taxon>
        <taxon>Fungi</taxon>
        <taxon>Dikarya</taxon>
        <taxon>Ascomycota</taxon>
        <taxon>Pezizomycotina</taxon>
        <taxon>Sordariomycetes</taxon>
        <taxon>Sordariomycetidae</taxon>
        <taxon>Ophiostomatales</taxon>
        <taxon>Ophiostomataceae</taxon>
        <taxon>Leptographium</taxon>
    </lineage>
</organism>
<feature type="compositionally biased region" description="Pro residues" evidence="2">
    <location>
        <begin position="9"/>
        <end position="23"/>
    </location>
</feature>
<dbReference type="Gene3D" id="3.40.50.150">
    <property type="entry name" value="Vaccinia Virus protein VP39"/>
    <property type="match status" value="1"/>
</dbReference>
<dbReference type="InterPro" id="IPR029063">
    <property type="entry name" value="SAM-dependent_MTases_sf"/>
</dbReference>
<gene>
    <name evidence="4" type="ORF">CMQ_770</name>
</gene>
<evidence type="ECO:0000313" key="5">
    <source>
        <dbReference type="Proteomes" id="UP000007796"/>
    </source>
</evidence>
<dbReference type="HOGENOM" id="CLU_010595_0_0_1"/>
<accession>F0XEF4</accession>
<evidence type="ECO:0000313" key="4">
    <source>
        <dbReference type="EMBL" id="EFX03842.1"/>
    </source>
</evidence>
<dbReference type="AlphaFoldDB" id="F0XEF4"/>
<dbReference type="GO" id="GO:0032259">
    <property type="term" value="P:methylation"/>
    <property type="evidence" value="ECO:0007669"/>
    <property type="project" value="UniProtKB-KW"/>
</dbReference>
<keyword evidence="5" id="KW-1185">Reference proteome</keyword>
<dbReference type="InParanoid" id="F0XEF4"/>
<feature type="region of interest" description="Disordered" evidence="2">
    <location>
        <begin position="1"/>
        <end position="67"/>
    </location>
</feature>
<dbReference type="Proteomes" id="UP000007796">
    <property type="component" value="Unassembled WGS sequence"/>
</dbReference>
<dbReference type="Pfam" id="PF13649">
    <property type="entry name" value="Methyltransf_25"/>
    <property type="match status" value="1"/>
</dbReference>
<dbReference type="STRING" id="655863.F0XEF4"/>
<dbReference type="GeneID" id="25981273"/>
<dbReference type="EMBL" id="GL629765">
    <property type="protein sequence ID" value="EFX03842.1"/>
    <property type="molecule type" value="Genomic_DNA"/>
</dbReference>